<keyword evidence="5" id="KW-1185">Reference proteome</keyword>
<dbReference type="RefSeq" id="WP_084071711.1">
    <property type="nucleotide sequence ID" value="NZ_FWXY01000038.1"/>
</dbReference>
<feature type="domain" description="Alcohol dehydrogenase iron-type/glycerol dehydrogenase GldA" evidence="2">
    <location>
        <begin position="57"/>
        <end position="207"/>
    </location>
</feature>
<proteinExistence type="predicted"/>
<dbReference type="Gene3D" id="3.40.50.1970">
    <property type="match status" value="1"/>
</dbReference>
<dbReference type="CDD" id="cd14862">
    <property type="entry name" value="Fe-ADH-like"/>
    <property type="match status" value="1"/>
</dbReference>
<dbReference type="Pfam" id="PF25137">
    <property type="entry name" value="ADH_Fe_C"/>
    <property type="match status" value="1"/>
</dbReference>
<dbReference type="PANTHER" id="PTHR11496:SF83">
    <property type="entry name" value="HYDROXYACID-OXOACID TRANSHYDROGENASE, MITOCHONDRIAL"/>
    <property type="match status" value="1"/>
</dbReference>
<evidence type="ECO:0000256" key="1">
    <source>
        <dbReference type="ARBA" id="ARBA00023002"/>
    </source>
</evidence>
<keyword evidence="1" id="KW-0560">Oxidoreductase</keyword>
<dbReference type="Proteomes" id="UP000192418">
    <property type="component" value="Unassembled WGS sequence"/>
</dbReference>
<dbReference type="InterPro" id="IPR056798">
    <property type="entry name" value="ADH_Fe_C"/>
</dbReference>
<dbReference type="OrthoDB" id="9778433at2"/>
<reference evidence="4 5" key="1">
    <citation type="submission" date="2017-04" db="EMBL/GenBank/DDBJ databases">
        <authorList>
            <person name="Afonso C.L."/>
            <person name="Miller P.J."/>
            <person name="Scott M.A."/>
            <person name="Spackman E."/>
            <person name="Goraichik I."/>
            <person name="Dimitrov K.M."/>
            <person name="Suarez D.L."/>
            <person name="Swayne D.E."/>
        </authorList>
    </citation>
    <scope>NUCLEOTIDE SEQUENCE [LARGE SCALE GENOMIC DNA]</scope>
    <source>
        <strain evidence="4 5">DSM 3385</strain>
    </source>
</reference>
<dbReference type="GO" id="GO:0046872">
    <property type="term" value="F:metal ion binding"/>
    <property type="evidence" value="ECO:0007669"/>
    <property type="project" value="InterPro"/>
</dbReference>
<dbReference type="PANTHER" id="PTHR11496">
    <property type="entry name" value="ALCOHOL DEHYDROGENASE"/>
    <property type="match status" value="1"/>
</dbReference>
<gene>
    <name evidence="4" type="ORF">SAMN02746065_13811</name>
</gene>
<dbReference type="GO" id="GO:0004022">
    <property type="term" value="F:alcohol dehydrogenase (NAD+) activity"/>
    <property type="evidence" value="ECO:0007669"/>
    <property type="project" value="TreeGrafter"/>
</dbReference>
<dbReference type="STRING" id="1121400.SAMN02746065_13811"/>
<dbReference type="Pfam" id="PF00465">
    <property type="entry name" value="Fe-ADH"/>
    <property type="match status" value="1"/>
</dbReference>
<protein>
    <submittedName>
        <fullName evidence="4">Uncharacterized protein</fullName>
    </submittedName>
</protein>
<evidence type="ECO:0000313" key="5">
    <source>
        <dbReference type="Proteomes" id="UP000192418"/>
    </source>
</evidence>
<dbReference type="AlphaFoldDB" id="A0A1W2EPZ8"/>
<dbReference type="InterPro" id="IPR001670">
    <property type="entry name" value="ADH_Fe/GldA"/>
</dbReference>
<accession>A0A1W2EPZ8</accession>
<dbReference type="Gene3D" id="1.20.1090.10">
    <property type="entry name" value="Dehydroquinate synthase-like - alpha domain"/>
    <property type="match status" value="1"/>
</dbReference>
<dbReference type="InterPro" id="IPR039697">
    <property type="entry name" value="Alcohol_dehydrogenase_Fe"/>
</dbReference>
<dbReference type="EMBL" id="FWXY01000038">
    <property type="protein sequence ID" value="SMD11789.1"/>
    <property type="molecule type" value="Genomic_DNA"/>
</dbReference>
<feature type="domain" description="Fe-containing alcohol dehydrogenase-like C-terminal" evidence="3">
    <location>
        <begin position="218"/>
        <end position="414"/>
    </location>
</feature>
<sequence length="421" mass="45690">MGHWFDDPTLRALFPLAQSPGIRGLLTIFNTPKFYIGAHVFPEGPVLGPSTIDAFGRCEKRRAFLVTDEFNEPNCKKITRFLEMHGFTTMVWPGVLPEAPLDSIEAGGDAMKEFEPDLIMAVGGGSVIDTAKMSWVLYEKPELKSISEVNPLLILNLRKKAMLAAVPTTSGTGAECTIAAVAHDTAAHRKLPVANDELVPDVAILTPDFTMSMPPNLTAGTGLDVLAHAADAVTAPSSHEFTEPLALKSIEMVFEWLPLAFRKGDDREARLRMVKAASICGIAFGQSAAHLTHAWGHALGSVFNVHHGVAVGLFIPHSLQFNQKVTDKHLAICKALDIPAPSAEEGLSNLVEAVRKLMISMDLPLTIKDLGISEETFEEKLPQLVELSFGDVCALIGPRPVSASQCEKIMRYAYEGKDIDF</sequence>
<evidence type="ECO:0000313" key="4">
    <source>
        <dbReference type="EMBL" id="SMD11789.1"/>
    </source>
</evidence>
<evidence type="ECO:0000259" key="2">
    <source>
        <dbReference type="Pfam" id="PF00465"/>
    </source>
</evidence>
<evidence type="ECO:0000259" key="3">
    <source>
        <dbReference type="Pfam" id="PF25137"/>
    </source>
</evidence>
<organism evidence="4 5">
    <name type="scientific">Desulfocicer vacuolatum DSM 3385</name>
    <dbReference type="NCBI Taxonomy" id="1121400"/>
    <lineage>
        <taxon>Bacteria</taxon>
        <taxon>Pseudomonadati</taxon>
        <taxon>Thermodesulfobacteriota</taxon>
        <taxon>Desulfobacteria</taxon>
        <taxon>Desulfobacterales</taxon>
        <taxon>Desulfobacteraceae</taxon>
        <taxon>Desulfocicer</taxon>
    </lineage>
</organism>
<dbReference type="SUPFAM" id="SSF56796">
    <property type="entry name" value="Dehydroquinate synthase-like"/>
    <property type="match status" value="1"/>
</dbReference>
<name>A0A1W2EPZ8_9BACT</name>